<dbReference type="GO" id="GO:0005524">
    <property type="term" value="F:ATP binding"/>
    <property type="evidence" value="ECO:0007669"/>
    <property type="project" value="UniProtKB-KW"/>
</dbReference>
<dbReference type="KEGG" id="spha:D3Y57_05625"/>
<evidence type="ECO:0000256" key="1">
    <source>
        <dbReference type="ARBA" id="ARBA00004496"/>
    </source>
</evidence>
<evidence type="ECO:0000256" key="9">
    <source>
        <dbReference type="ARBA" id="ARBA00022842"/>
    </source>
</evidence>
<comment type="similarity">
    <text evidence="2">Belongs to the TsaE family.</text>
</comment>
<evidence type="ECO:0000313" key="12">
    <source>
        <dbReference type="Proteomes" id="UP000276254"/>
    </source>
</evidence>
<evidence type="ECO:0000256" key="6">
    <source>
        <dbReference type="ARBA" id="ARBA00022723"/>
    </source>
</evidence>
<dbReference type="PANTHER" id="PTHR33540:SF2">
    <property type="entry name" value="TRNA THREONYLCARBAMOYLADENOSINE BIOSYNTHESIS PROTEIN TSAE"/>
    <property type="match status" value="1"/>
</dbReference>
<keyword evidence="11" id="KW-0808">Transferase</keyword>
<dbReference type="Proteomes" id="UP000276254">
    <property type="component" value="Chromosome"/>
</dbReference>
<gene>
    <name evidence="11" type="primary">tsaE</name>
    <name evidence="11" type="ORF">D3Y57_05625</name>
</gene>
<organism evidence="11 12">
    <name type="scientific">Sphingomonas paeninsulae</name>
    <dbReference type="NCBI Taxonomy" id="2319844"/>
    <lineage>
        <taxon>Bacteria</taxon>
        <taxon>Pseudomonadati</taxon>
        <taxon>Pseudomonadota</taxon>
        <taxon>Alphaproteobacteria</taxon>
        <taxon>Sphingomonadales</taxon>
        <taxon>Sphingomonadaceae</taxon>
        <taxon>Sphingomonas</taxon>
    </lineage>
</organism>
<dbReference type="AlphaFoldDB" id="A0A494TIA1"/>
<dbReference type="GO" id="GO:0005737">
    <property type="term" value="C:cytoplasm"/>
    <property type="evidence" value="ECO:0007669"/>
    <property type="project" value="UniProtKB-SubCell"/>
</dbReference>
<keyword evidence="4" id="KW-0963">Cytoplasm</keyword>
<comment type="subcellular location">
    <subcellularLocation>
        <location evidence="1">Cytoplasm</location>
    </subcellularLocation>
</comment>
<dbReference type="RefSeq" id="WP_121152181.1">
    <property type="nucleotide sequence ID" value="NZ_CP032829.1"/>
</dbReference>
<dbReference type="Pfam" id="PF02367">
    <property type="entry name" value="TsaE"/>
    <property type="match status" value="1"/>
</dbReference>
<evidence type="ECO:0000256" key="5">
    <source>
        <dbReference type="ARBA" id="ARBA00022694"/>
    </source>
</evidence>
<dbReference type="OrthoDB" id="9800307at2"/>
<keyword evidence="8" id="KW-0067">ATP-binding</keyword>
<dbReference type="NCBIfam" id="TIGR00150">
    <property type="entry name" value="T6A_YjeE"/>
    <property type="match status" value="1"/>
</dbReference>
<evidence type="ECO:0000256" key="3">
    <source>
        <dbReference type="ARBA" id="ARBA00019010"/>
    </source>
</evidence>
<dbReference type="GO" id="GO:0002949">
    <property type="term" value="P:tRNA threonylcarbamoyladenosine modification"/>
    <property type="evidence" value="ECO:0007669"/>
    <property type="project" value="InterPro"/>
</dbReference>
<keyword evidence="9" id="KW-0460">Magnesium</keyword>
<keyword evidence="7" id="KW-0547">Nucleotide-binding</keyword>
<dbReference type="GO" id="GO:0046872">
    <property type="term" value="F:metal ion binding"/>
    <property type="evidence" value="ECO:0007669"/>
    <property type="project" value="UniProtKB-KW"/>
</dbReference>
<keyword evidence="12" id="KW-1185">Reference proteome</keyword>
<evidence type="ECO:0000256" key="7">
    <source>
        <dbReference type="ARBA" id="ARBA00022741"/>
    </source>
</evidence>
<keyword evidence="5" id="KW-0819">tRNA processing</keyword>
<evidence type="ECO:0000256" key="2">
    <source>
        <dbReference type="ARBA" id="ARBA00007599"/>
    </source>
</evidence>
<dbReference type="InterPro" id="IPR003442">
    <property type="entry name" value="T6A_TsaE"/>
</dbReference>
<dbReference type="EMBL" id="CP032829">
    <property type="protein sequence ID" value="AYJ85556.1"/>
    <property type="molecule type" value="Genomic_DNA"/>
</dbReference>
<dbReference type="InterPro" id="IPR027417">
    <property type="entry name" value="P-loop_NTPase"/>
</dbReference>
<dbReference type="PANTHER" id="PTHR33540">
    <property type="entry name" value="TRNA THREONYLCARBAMOYLADENOSINE BIOSYNTHESIS PROTEIN TSAE"/>
    <property type="match status" value="1"/>
</dbReference>
<accession>A0A494TIA1</accession>
<reference evidence="11 12" key="1">
    <citation type="submission" date="2018-09" db="EMBL/GenBank/DDBJ databases">
        <title>Sphingomonas peninsula sp. nov., isolated from fildes peninsula, Antarctic soil.</title>
        <authorList>
            <person name="Yingchao G."/>
        </authorList>
    </citation>
    <scope>NUCLEOTIDE SEQUENCE [LARGE SCALE GENOMIC DNA]</scope>
    <source>
        <strain evidence="11 12">YZ-8</strain>
    </source>
</reference>
<evidence type="ECO:0000256" key="8">
    <source>
        <dbReference type="ARBA" id="ARBA00022840"/>
    </source>
</evidence>
<dbReference type="SUPFAM" id="SSF52540">
    <property type="entry name" value="P-loop containing nucleoside triphosphate hydrolases"/>
    <property type="match status" value="1"/>
</dbReference>
<dbReference type="Gene3D" id="3.40.50.300">
    <property type="entry name" value="P-loop containing nucleotide triphosphate hydrolases"/>
    <property type="match status" value="1"/>
</dbReference>
<sequence>MWLADEAATENAGRLLSKVIATGDVVALSGPLGAGKTGFARGLIEGLGFEGEVPSPSFGLVIPYAFPDVRVPVWHIDLYRLDEMAEVDELGLDDAREDNALVIEWAERMGSQLWEDALLIDLAVEGTGRRLTARVPPSWKGRWPIL</sequence>
<evidence type="ECO:0000256" key="4">
    <source>
        <dbReference type="ARBA" id="ARBA00022490"/>
    </source>
</evidence>
<name>A0A494TIA1_SPHPE</name>
<keyword evidence="6" id="KW-0479">Metal-binding</keyword>
<dbReference type="GO" id="GO:0016740">
    <property type="term" value="F:transferase activity"/>
    <property type="evidence" value="ECO:0007669"/>
    <property type="project" value="UniProtKB-KW"/>
</dbReference>
<proteinExistence type="inferred from homology"/>
<evidence type="ECO:0000256" key="10">
    <source>
        <dbReference type="ARBA" id="ARBA00032441"/>
    </source>
</evidence>
<evidence type="ECO:0000313" key="11">
    <source>
        <dbReference type="EMBL" id="AYJ85556.1"/>
    </source>
</evidence>
<protein>
    <recommendedName>
        <fullName evidence="3">tRNA threonylcarbamoyladenosine biosynthesis protein TsaE</fullName>
    </recommendedName>
    <alternativeName>
        <fullName evidence="10">t(6)A37 threonylcarbamoyladenosine biosynthesis protein TsaE</fullName>
    </alternativeName>
</protein>